<dbReference type="AlphaFoldDB" id="A0A194WB41"/>
<sequence length="633" mass="68059">MARATLPLRWFLGLGAVLFGIAALFLEPFRVFLSEKTAEYGVSLPLGLSLSLNLSPPTVFDAARDIRYIGSRSSYSVEHFQNIFYAEDTSGANRFAPPVPTVPPKGSTIDATRLGAWCLQGTGDIFPFTSRVTNVSENCLSLRIARPRGTQPGAKLPVVVWLHGGGHALGSAQDVLYEPDGLIKEASGSGQPLIFVGINYRLGLFGFATSQALIKAKHTNVGLRDQRAAFEWVRDNIGIFGGDPQRVTALGQSVGASDISLQLTAFGGEKGVPFQRAIMMSGAPGLNFNTKSDLVANNTAAVAQEIGCVQNGDSQSEQTLQCLRDALPDVLANLSVTTARAARPPFGEAFFYPTYDGDFLPDRPSELVRAGRVNKGVPVIASWVTNDGAWYASPATSTDEDVLASFGLWLTGHSEETKARLLQLYPPSDFEHMAAAAGGAVSAQYYRAAQLNRDLWFTCPVLDFAWQYGRRHNGGQVRLYEHNATRFSPVFEAIGVPMWRVAHLSDIPYVLNAQALRGGGDNSAAQLALSRTVSRNIIGFVNSGVPDIDGEAWPVAFAGASAEELENDEESPSRLSLRVFSSPFGSEAVSISKDGVAAGWAVATEAEGAVGWERLFERCEFINSARVRVESGV</sequence>
<protein>
    <submittedName>
        <fullName evidence="3">Lipase 1</fullName>
    </submittedName>
</protein>
<dbReference type="SMR" id="A0A194WB41"/>
<name>A0A194WB41_CYTMA</name>
<dbReference type="InterPro" id="IPR050309">
    <property type="entry name" value="Type-B_Carboxylest/Lipase"/>
</dbReference>
<keyword evidence="1" id="KW-1133">Transmembrane helix</keyword>
<dbReference type="Gene3D" id="3.40.50.1820">
    <property type="entry name" value="alpha/beta hydrolase"/>
    <property type="match status" value="1"/>
</dbReference>
<dbReference type="SUPFAM" id="SSF53474">
    <property type="entry name" value="alpha/beta-Hydrolases"/>
    <property type="match status" value="1"/>
</dbReference>
<dbReference type="Proteomes" id="UP000078559">
    <property type="component" value="Chromosome 10"/>
</dbReference>
<keyword evidence="1" id="KW-0812">Transmembrane</keyword>
<dbReference type="EMBL" id="CM003107">
    <property type="protein sequence ID" value="KUI73335.1"/>
    <property type="molecule type" value="Genomic_DNA"/>
</dbReference>
<keyword evidence="1" id="KW-0472">Membrane</keyword>
<dbReference type="Pfam" id="PF00135">
    <property type="entry name" value="COesterase"/>
    <property type="match status" value="1"/>
</dbReference>
<dbReference type="OrthoDB" id="408631at2759"/>
<dbReference type="PANTHER" id="PTHR11559">
    <property type="entry name" value="CARBOXYLESTERASE"/>
    <property type="match status" value="1"/>
</dbReference>
<feature type="transmembrane region" description="Helical" evidence="1">
    <location>
        <begin position="7"/>
        <end position="26"/>
    </location>
</feature>
<gene>
    <name evidence="3" type="ORF">VM1G_09152</name>
</gene>
<evidence type="ECO:0000259" key="2">
    <source>
        <dbReference type="Pfam" id="PF00135"/>
    </source>
</evidence>
<evidence type="ECO:0000313" key="3">
    <source>
        <dbReference type="EMBL" id="KUI73335.1"/>
    </source>
</evidence>
<keyword evidence="4" id="KW-1185">Reference proteome</keyword>
<reference evidence="3" key="1">
    <citation type="submission" date="2014-12" db="EMBL/GenBank/DDBJ databases">
        <title>Genome Sequence of Valsa Canker Pathogens Uncovers a Specific Adaption of Colonization on Woody Bark.</title>
        <authorList>
            <person name="Yin Z."/>
            <person name="Liu H."/>
            <person name="Gao X."/>
            <person name="Li Z."/>
            <person name="Song N."/>
            <person name="Ke X."/>
            <person name="Dai Q."/>
            <person name="Wu Y."/>
            <person name="Sun Y."/>
            <person name="Xu J.-R."/>
            <person name="Kang Z.K."/>
            <person name="Wang L."/>
            <person name="Huang L."/>
        </authorList>
    </citation>
    <scope>NUCLEOTIDE SEQUENCE [LARGE SCALE GENOMIC DNA]</scope>
    <source>
        <strain evidence="3">03-8</strain>
    </source>
</reference>
<dbReference type="InterPro" id="IPR002018">
    <property type="entry name" value="CarbesteraseB"/>
</dbReference>
<feature type="domain" description="Carboxylesterase type B" evidence="2">
    <location>
        <begin position="74"/>
        <end position="556"/>
    </location>
</feature>
<evidence type="ECO:0000256" key="1">
    <source>
        <dbReference type="SAM" id="Phobius"/>
    </source>
</evidence>
<evidence type="ECO:0000313" key="4">
    <source>
        <dbReference type="Proteomes" id="UP000078559"/>
    </source>
</evidence>
<organism evidence="3 4">
    <name type="scientific">Cytospora mali</name>
    <name type="common">Apple Valsa canker fungus</name>
    <name type="synonym">Valsa mali</name>
    <dbReference type="NCBI Taxonomy" id="578113"/>
    <lineage>
        <taxon>Eukaryota</taxon>
        <taxon>Fungi</taxon>
        <taxon>Dikarya</taxon>
        <taxon>Ascomycota</taxon>
        <taxon>Pezizomycotina</taxon>
        <taxon>Sordariomycetes</taxon>
        <taxon>Sordariomycetidae</taxon>
        <taxon>Diaporthales</taxon>
        <taxon>Cytosporaceae</taxon>
        <taxon>Cytospora</taxon>
    </lineage>
</organism>
<proteinExistence type="predicted"/>
<dbReference type="InterPro" id="IPR029058">
    <property type="entry name" value="AB_hydrolase_fold"/>
</dbReference>
<accession>A0A194WB41</accession>